<evidence type="ECO:0000313" key="2">
    <source>
        <dbReference type="Proteomes" id="UP000824533"/>
    </source>
</evidence>
<comment type="caution">
    <text evidence="1">The sequence shown here is derived from an EMBL/GenBank/DDBJ whole genome shotgun (WGS) entry which is preliminary data.</text>
</comment>
<reference evidence="1 2" key="1">
    <citation type="journal article" date="2021" name="Front. Genet.">
        <title>Chromosome-Level Genome Assembly Reveals Significant Gene Expansion in the Toll and IMD Signaling Pathways of Dendrolimus kikuchii.</title>
        <authorList>
            <person name="Zhou J."/>
            <person name="Wu P."/>
            <person name="Xiong Z."/>
            <person name="Liu N."/>
            <person name="Zhao N."/>
            <person name="Ji M."/>
            <person name="Qiu Y."/>
            <person name="Yang B."/>
        </authorList>
    </citation>
    <scope>NUCLEOTIDE SEQUENCE [LARGE SCALE GENOMIC DNA]</scope>
    <source>
        <strain evidence="1">Ann1</strain>
    </source>
</reference>
<dbReference type="EMBL" id="CM034397">
    <property type="protein sequence ID" value="KAJ0177687.1"/>
    <property type="molecule type" value="Genomic_DNA"/>
</dbReference>
<dbReference type="Proteomes" id="UP000824533">
    <property type="component" value="Linkage Group LG11"/>
</dbReference>
<organism evidence="1 2">
    <name type="scientific">Dendrolimus kikuchii</name>
    <dbReference type="NCBI Taxonomy" id="765133"/>
    <lineage>
        <taxon>Eukaryota</taxon>
        <taxon>Metazoa</taxon>
        <taxon>Ecdysozoa</taxon>
        <taxon>Arthropoda</taxon>
        <taxon>Hexapoda</taxon>
        <taxon>Insecta</taxon>
        <taxon>Pterygota</taxon>
        <taxon>Neoptera</taxon>
        <taxon>Endopterygota</taxon>
        <taxon>Lepidoptera</taxon>
        <taxon>Glossata</taxon>
        <taxon>Ditrysia</taxon>
        <taxon>Bombycoidea</taxon>
        <taxon>Lasiocampidae</taxon>
        <taxon>Dendrolimus</taxon>
    </lineage>
</organism>
<gene>
    <name evidence="1" type="ORF">K1T71_006560</name>
</gene>
<proteinExistence type="predicted"/>
<name>A0ACC1D2C3_9NEOP</name>
<keyword evidence="2" id="KW-1185">Reference proteome</keyword>
<accession>A0ACC1D2C3</accession>
<evidence type="ECO:0000313" key="1">
    <source>
        <dbReference type="EMBL" id="KAJ0177687.1"/>
    </source>
</evidence>
<protein>
    <submittedName>
        <fullName evidence="1">Uncharacterized protein</fullName>
    </submittedName>
</protein>
<sequence>MAALAKKCGIGEEPLKKLWLNRLPPGVRAVLTVSAETKIEDFEIARQADRILENLGRSEIATVQPSTAAAVGTMNGDLLSQFKELAEELRGLRGDLDAVRDQQRNGPPRENQRNRGRFRPRNQPPKRRTPNSPDWLWRHYYRYRERARDCEEPCNWQRNRQSSGN</sequence>